<comment type="caution">
    <text evidence="8">The sequence shown here is derived from an EMBL/GenBank/DDBJ whole genome shotgun (WGS) entry which is preliminary data.</text>
</comment>
<organism evidence="8 9">
    <name type="scientific">Mythimna separata</name>
    <name type="common">Oriental armyworm</name>
    <name type="synonym">Pseudaletia separata</name>
    <dbReference type="NCBI Taxonomy" id="271217"/>
    <lineage>
        <taxon>Eukaryota</taxon>
        <taxon>Metazoa</taxon>
        <taxon>Ecdysozoa</taxon>
        <taxon>Arthropoda</taxon>
        <taxon>Hexapoda</taxon>
        <taxon>Insecta</taxon>
        <taxon>Pterygota</taxon>
        <taxon>Neoptera</taxon>
        <taxon>Endopterygota</taxon>
        <taxon>Lepidoptera</taxon>
        <taxon>Glossata</taxon>
        <taxon>Ditrysia</taxon>
        <taxon>Noctuoidea</taxon>
        <taxon>Noctuidae</taxon>
        <taxon>Noctuinae</taxon>
        <taxon>Hadenini</taxon>
        <taxon>Mythimna</taxon>
    </lineage>
</organism>
<feature type="transmembrane region" description="Helical" evidence="6">
    <location>
        <begin position="293"/>
        <end position="313"/>
    </location>
</feature>
<evidence type="ECO:0000256" key="3">
    <source>
        <dbReference type="ARBA" id="ARBA00022989"/>
    </source>
</evidence>
<keyword evidence="3 6" id="KW-1133">Transmembrane helix</keyword>
<evidence type="ECO:0000256" key="5">
    <source>
        <dbReference type="SAM" id="MobiDB-lite"/>
    </source>
</evidence>
<feature type="compositionally biased region" description="Low complexity" evidence="5">
    <location>
        <begin position="1"/>
        <end position="13"/>
    </location>
</feature>
<comment type="subcellular location">
    <subcellularLocation>
        <location evidence="1">Membrane</location>
        <topology evidence="1">Multi-pass membrane protein</topology>
    </subcellularLocation>
</comment>
<feature type="transmembrane region" description="Helical" evidence="6">
    <location>
        <begin position="118"/>
        <end position="140"/>
    </location>
</feature>
<evidence type="ECO:0000313" key="9">
    <source>
        <dbReference type="Proteomes" id="UP001231518"/>
    </source>
</evidence>
<feature type="region of interest" description="Disordered" evidence="5">
    <location>
        <begin position="1"/>
        <end position="72"/>
    </location>
</feature>
<dbReference type="EMBL" id="JARGEI010000029">
    <property type="protein sequence ID" value="KAJ8706052.1"/>
    <property type="molecule type" value="Genomic_DNA"/>
</dbReference>
<keyword evidence="2 6" id="KW-0812">Transmembrane</keyword>
<sequence length="509" mass="56662">MAANTGGSKTPPGGASPPPPPPAAPRAAPQSSPRSKSPVILPITPPTPPGRPAPRPSRNFRNLAATQEDEETYDFRKEREKIETIKFTSLFGSVAHIVKGALGGGILSGHVAYMKGGIGVAIPLNIFFGIYMGYCLHLLVQSSQVLYRRARMPAMSYADVGEAAFMMFPNSKVQFFARPYRYMIDCTICMDLFGSCCCYQIIIAKSIKQLIEDNQLSQFHPTIEGYPNLRVYLAIMIPMVILICLIRHLKYLAPFSIAANAVIVVCIGTSVYYMFKLNPRFENLKTYRSLSGIMEYCGMSVFSMSCSGVVIPIEANMDRPDLFPFALLAGMTSIVVCLFLVSFSGYVAFLEECDAPITINFPMVAFPKILKGLIALMIYVTHGLNFWVPFNLCFYYLKRLHPPQHIVKWELIYRAIFVTIIGIVAIVFPDINSIMGFIGCFCLSNMSFIWPNVITLAVIWHRPGLGVMKWRLWRGVILIGIGLFIFFCGSMVNGMELAQVFIKMNVNTS</sequence>
<evidence type="ECO:0000256" key="6">
    <source>
        <dbReference type="SAM" id="Phobius"/>
    </source>
</evidence>
<dbReference type="InterPro" id="IPR013057">
    <property type="entry name" value="AA_transpt_TM"/>
</dbReference>
<protein>
    <recommendedName>
        <fullName evidence="7">Amino acid transporter transmembrane domain-containing protein</fullName>
    </recommendedName>
</protein>
<dbReference type="PANTHER" id="PTHR22950">
    <property type="entry name" value="AMINO ACID TRANSPORTER"/>
    <property type="match status" value="1"/>
</dbReference>
<proteinExistence type="predicted"/>
<evidence type="ECO:0000256" key="2">
    <source>
        <dbReference type="ARBA" id="ARBA00022692"/>
    </source>
</evidence>
<dbReference type="Pfam" id="PF01490">
    <property type="entry name" value="Aa_trans"/>
    <property type="match status" value="1"/>
</dbReference>
<feature type="transmembrane region" description="Helical" evidence="6">
    <location>
        <begin position="411"/>
        <end position="428"/>
    </location>
</feature>
<evidence type="ECO:0000259" key="7">
    <source>
        <dbReference type="Pfam" id="PF01490"/>
    </source>
</evidence>
<dbReference type="PANTHER" id="PTHR22950:SF349">
    <property type="entry name" value="AMINO ACID TRANSPORTER TRANSMEMBRANE DOMAIN-CONTAINING PROTEIN"/>
    <property type="match status" value="1"/>
</dbReference>
<feature type="transmembrane region" description="Helical" evidence="6">
    <location>
        <begin position="434"/>
        <end position="460"/>
    </location>
</feature>
<evidence type="ECO:0000256" key="1">
    <source>
        <dbReference type="ARBA" id="ARBA00004141"/>
    </source>
</evidence>
<feature type="compositionally biased region" description="Low complexity" evidence="5">
    <location>
        <begin position="25"/>
        <end position="42"/>
    </location>
</feature>
<keyword evidence="9" id="KW-1185">Reference proteome</keyword>
<feature type="transmembrane region" description="Helical" evidence="6">
    <location>
        <begin position="325"/>
        <end position="349"/>
    </location>
</feature>
<keyword evidence="4 6" id="KW-0472">Membrane</keyword>
<dbReference type="AlphaFoldDB" id="A0AAD8DL63"/>
<feature type="compositionally biased region" description="Pro residues" evidence="5">
    <location>
        <begin position="14"/>
        <end position="24"/>
    </location>
</feature>
<feature type="transmembrane region" description="Helical" evidence="6">
    <location>
        <begin position="87"/>
        <end position="112"/>
    </location>
</feature>
<reference evidence="8" key="1">
    <citation type="submission" date="2023-03" db="EMBL/GenBank/DDBJ databases">
        <title>Chromosome-level genomes of two armyworms, Mythimna separata and Mythimna loreyi, provide insights into the biosynthesis and reception of sex pheromones.</title>
        <authorList>
            <person name="Zhao H."/>
        </authorList>
    </citation>
    <scope>NUCLEOTIDE SEQUENCE</scope>
    <source>
        <strain evidence="8">BeijingLab</strain>
        <tissue evidence="8">Pupa</tissue>
    </source>
</reference>
<feature type="transmembrane region" description="Helical" evidence="6">
    <location>
        <begin position="229"/>
        <end position="246"/>
    </location>
</feature>
<dbReference type="Proteomes" id="UP001231518">
    <property type="component" value="Chromosome 26"/>
</dbReference>
<evidence type="ECO:0000256" key="4">
    <source>
        <dbReference type="ARBA" id="ARBA00023136"/>
    </source>
</evidence>
<feature type="domain" description="Amino acid transporter transmembrane" evidence="7">
    <location>
        <begin position="89"/>
        <end position="490"/>
    </location>
</feature>
<feature type="transmembrane region" description="Helical" evidence="6">
    <location>
        <begin position="369"/>
        <end position="390"/>
    </location>
</feature>
<feature type="transmembrane region" description="Helical" evidence="6">
    <location>
        <begin position="253"/>
        <end position="273"/>
    </location>
</feature>
<feature type="compositionally biased region" description="Pro residues" evidence="5">
    <location>
        <begin position="43"/>
        <end position="55"/>
    </location>
</feature>
<dbReference type="GO" id="GO:0015179">
    <property type="term" value="F:L-amino acid transmembrane transporter activity"/>
    <property type="evidence" value="ECO:0007669"/>
    <property type="project" value="TreeGrafter"/>
</dbReference>
<name>A0AAD8DL63_MYTSE</name>
<gene>
    <name evidence="8" type="ORF">PYW07_010829</name>
</gene>
<feature type="transmembrane region" description="Helical" evidence="6">
    <location>
        <begin position="472"/>
        <end position="492"/>
    </location>
</feature>
<accession>A0AAD8DL63</accession>
<evidence type="ECO:0000313" key="8">
    <source>
        <dbReference type="EMBL" id="KAJ8706052.1"/>
    </source>
</evidence>
<dbReference type="GO" id="GO:0005774">
    <property type="term" value="C:vacuolar membrane"/>
    <property type="evidence" value="ECO:0007669"/>
    <property type="project" value="TreeGrafter"/>
</dbReference>